<comment type="caution">
    <text evidence="1">The sequence shown here is derived from an EMBL/GenBank/DDBJ whole genome shotgun (WGS) entry which is preliminary data.</text>
</comment>
<gene>
    <name evidence="1" type="ORF">HKD32_12080</name>
</gene>
<dbReference type="Proteomes" id="UP000661006">
    <property type="component" value="Unassembled WGS sequence"/>
</dbReference>
<evidence type="ECO:0000313" key="2">
    <source>
        <dbReference type="Proteomes" id="UP000661006"/>
    </source>
</evidence>
<evidence type="ECO:0000313" key="1">
    <source>
        <dbReference type="EMBL" id="MBF0871578.1"/>
    </source>
</evidence>
<protein>
    <submittedName>
        <fullName evidence="1">Uncharacterized protein</fullName>
    </submittedName>
</protein>
<reference evidence="1" key="1">
    <citation type="submission" date="2020-04" db="EMBL/GenBank/DDBJ databases">
        <authorList>
            <person name="Sombolestani A."/>
        </authorList>
    </citation>
    <scope>NUCLEOTIDE SEQUENCE</scope>
    <source>
        <strain evidence="1">R71697</strain>
    </source>
</reference>
<name>A0A9Q2ITC1_GLUJA</name>
<sequence>MADSRGCGAGSWASRKGCLTAEQSSFESASRCHTMKGCRESARLTVVPLIAALGLTLFTPAFGEDSSSGCQTLVQAGATGLAADLKADDATIHQPKSVTKFTCLGNFFNGVGLDVVASKLNVASLAEAAMGKICSQLTSEWDSLQSAAHCGLSVTGLDTNFNLGLGAGSFCPNLSFGGGGDSLINAGTNTTGKQSWDVSGQSQLPSGYSFEAIGSSTGISRVTQ</sequence>
<organism evidence="1 2">
    <name type="scientific">Gluconobacter japonicus</name>
    <dbReference type="NCBI Taxonomy" id="376620"/>
    <lineage>
        <taxon>Bacteria</taxon>
        <taxon>Pseudomonadati</taxon>
        <taxon>Pseudomonadota</taxon>
        <taxon>Alphaproteobacteria</taxon>
        <taxon>Acetobacterales</taxon>
        <taxon>Acetobacteraceae</taxon>
        <taxon>Gluconobacter</taxon>
    </lineage>
</organism>
<proteinExistence type="predicted"/>
<reference evidence="1" key="2">
    <citation type="submission" date="2020-11" db="EMBL/GenBank/DDBJ databases">
        <title>Description of novel Gluconobacter species.</title>
        <authorList>
            <person name="Cleenwerck I."/>
            <person name="Cnockaert M."/>
            <person name="Borremans W."/>
            <person name="Wieme A.D."/>
            <person name="De Vuyst L."/>
            <person name="Vandamme P."/>
        </authorList>
    </citation>
    <scope>NUCLEOTIDE SEQUENCE</scope>
    <source>
        <strain evidence="1">R71697</strain>
    </source>
</reference>
<dbReference type="EMBL" id="JABCQN010000006">
    <property type="protein sequence ID" value="MBF0871578.1"/>
    <property type="molecule type" value="Genomic_DNA"/>
</dbReference>
<dbReference type="AlphaFoldDB" id="A0A9Q2ITC1"/>
<accession>A0A9Q2ITC1</accession>